<evidence type="ECO:0000256" key="2">
    <source>
        <dbReference type="PROSITE-ProRule" id="PRU00335"/>
    </source>
</evidence>
<dbReference type="PROSITE" id="PS50977">
    <property type="entry name" value="HTH_TETR_2"/>
    <property type="match status" value="1"/>
</dbReference>
<keyword evidence="1 2" id="KW-0238">DNA-binding</keyword>
<keyword evidence="6" id="KW-1185">Reference proteome</keyword>
<dbReference type="Proteomes" id="UP001183615">
    <property type="component" value="Unassembled WGS sequence"/>
</dbReference>
<feature type="compositionally biased region" description="Low complexity" evidence="3">
    <location>
        <begin position="138"/>
        <end position="162"/>
    </location>
</feature>
<evidence type="ECO:0000313" key="6">
    <source>
        <dbReference type="Proteomes" id="UP001183615"/>
    </source>
</evidence>
<reference evidence="6" key="1">
    <citation type="submission" date="2023-07" db="EMBL/GenBank/DDBJ databases">
        <title>30 novel species of actinomycetes from the DSMZ collection.</title>
        <authorList>
            <person name="Nouioui I."/>
        </authorList>
    </citation>
    <scope>NUCLEOTIDE SEQUENCE [LARGE SCALE GENOMIC DNA]</scope>
    <source>
        <strain evidence="6">DSM 41886</strain>
    </source>
</reference>
<proteinExistence type="predicted"/>
<name>A0ABU2RXB8_9ACTN</name>
<evidence type="ECO:0000313" key="5">
    <source>
        <dbReference type="EMBL" id="MDT0441401.1"/>
    </source>
</evidence>
<accession>A0ABU2RXB8</accession>
<feature type="region of interest" description="Disordered" evidence="3">
    <location>
        <begin position="120"/>
        <end position="162"/>
    </location>
</feature>
<evidence type="ECO:0000256" key="3">
    <source>
        <dbReference type="SAM" id="MobiDB-lite"/>
    </source>
</evidence>
<dbReference type="InterPro" id="IPR001647">
    <property type="entry name" value="HTH_TetR"/>
</dbReference>
<comment type="caution">
    <text evidence="5">The sequence shown here is derived from an EMBL/GenBank/DDBJ whole genome shotgun (WGS) entry which is preliminary data.</text>
</comment>
<feature type="compositionally biased region" description="Basic residues" evidence="3">
    <location>
        <begin position="120"/>
        <end position="137"/>
    </location>
</feature>
<dbReference type="Pfam" id="PF00440">
    <property type="entry name" value="TetR_N"/>
    <property type="match status" value="1"/>
</dbReference>
<dbReference type="InterPro" id="IPR009057">
    <property type="entry name" value="Homeodomain-like_sf"/>
</dbReference>
<dbReference type="RefSeq" id="WP_311615468.1">
    <property type="nucleotide sequence ID" value="NZ_JAVREV010000001.1"/>
</dbReference>
<feature type="DNA-binding region" description="H-T-H motif" evidence="2">
    <location>
        <begin position="22"/>
        <end position="41"/>
    </location>
</feature>
<gene>
    <name evidence="5" type="ORF">RM779_02130</name>
</gene>
<protein>
    <submittedName>
        <fullName evidence="5">Helix-turn-helix domain-containing protein</fullName>
    </submittedName>
</protein>
<organism evidence="5 6">
    <name type="scientific">Streptomyces johnsoniae</name>
    <dbReference type="NCBI Taxonomy" id="3075532"/>
    <lineage>
        <taxon>Bacteria</taxon>
        <taxon>Bacillati</taxon>
        <taxon>Actinomycetota</taxon>
        <taxon>Actinomycetes</taxon>
        <taxon>Kitasatosporales</taxon>
        <taxon>Streptomycetaceae</taxon>
        <taxon>Streptomyces</taxon>
    </lineage>
</organism>
<dbReference type="Gene3D" id="1.10.357.10">
    <property type="entry name" value="Tetracycline Repressor, domain 2"/>
    <property type="match status" value="1"/>
</dbReference>
<evidence type="ECO:0000256" key="1">
    <source>
        <dbReference type="ARBA" id="ARBA00023125"/>
    </source>
</evidence>
<evidence type="ECO:0000259" key="4">
    <source>
        <dbReference type="PROSITE" id="PS50977"/>
    </source>
</evidence>
<feature type="domain" description="HTH tetR-type" evidence="4">
    <location>
        <begin position="1"/>
        <end position="59"/>
    </location>
</feature>
<dbReference type="EMBL" id="JAVREV010000001">
    <property type="protein sequence ID" value="MDT0441401.1"/>
    <property type="molecule type" value="Genomic_DNA"/>
</dbReference>
<feature type="region of interest" description="Disordered" evidence="3">
    <location>
        <begin position="63"/>
        <end position="96"/>
    </location>
</feature>
<dbReference type="SUPFAM" id="SSF46689">
    <property type="entry name" value="Homeodomain-like"/>
    <property type="match status" value="1"/>
</dbReference>
<sequence>MRETILAAAESAFARDGYGKASIRAIAKAAKVDAALVRHFFTPKEGLFAAVMDDAVQPVNLGGGGTGPRCGRRSPAPQLAGLPARRPRDGPLRGARHRATVRHYPAGLLPLRAPAPARWGRGRAFRGGRIRGRRRSPGRTSGRAARPRPCASAARAARTAAP</sequence>